<gene>
    <name evidence="2" type="ORF">LRA02_14790</name>
</gene>
<dbReference type="EMBL" id="BKAM01000025">
    <property type="protein sequence ID" value="GEP72611.1"/>
    <property type="molecule type" value="Genomic_DNA"/>
</dbReference>
<evidence type="ECO:0000256" key="1">
    <source>
        <dbReference type="SAM" id="Phobius"/>
    </source>
</evidence>
<protein>
    <submittedName>
        <fullName evidence="2">Uncharacterized protein</fullName>
    </submittedName>
</protein>
<dbReference type="STRING" id="1423795.FD12_GL000158"/>
<feature type="transmembrane region" description="Helical" evidence="1">
    <location>
        <begin position="7"/>
        <end position="27"/>
    </location>
</feature>
<keyword evidence="1" id="KW-0812">Transmembrane</keyword>
<dbReference type="AlphaFoldDB" id="A0A512PN38"/>
<evidence type="ECO:0000313" key="2">
    <source>
        <dbReference type="EMBL" id="GEP72611.1"/>
    </source>
</evidence>
<comment type="caution">
    <text evidence="2">The sequence shown here is derived from an EMBL/GenBank/DDBJ whole genome shotgun (WGS) entry which is preliminary data.</text>
</comment>
<reference evidence="2 3" key="1">
    <citation type="submission" date="2019-07" db="EMBL/GenBank/DDBJ databases">
        <title>Whole genome shotgun sequence of Lactobacillus rapi NBRC 109618.</title>
        <authorList>
            <person name="Hosoyama A."/>
            <person name="Uohara A."/>
            <person name="Ohji S."/>
            <person name="Ichikawa N."/>
        </authorList>
    </citation>
    <scope>NUCLEOTIDE SEQUENCE [LARGE SCALE GENOMIC DNA]</scope>
    <source>
        <strain evidence="2 3">NBRC 109618</strain>
    </source>
</reference>
<accession>A0A512PN38</accession>
<evidence type="ECO:0000313" key="3">
    <source>
        <dbReference type="Proteomes" id="UP000321569"/>
    </source>
</evidence>
<organism evidence="2 3">
    <name type="scientific">Lentilactobacillus rapi</name>
    <dbReference type="NCBI Taxonomy" id="481723"/>
    <lineage>
        <taxon>Bacteria</taxon>
        <taxon>Bacillati</taxon>
        <taxon>Bacillota</taxon>
        <taxon>Bacilli</taxon>
        <taxon>Lactobacillales</taxon>
        <taxon>Lactobacillaceae</taxon>
        <taxon>Lentilactobacillus</taxon>
    </lineage>
</organism>
<keyword evidence="1" id="KW-1133">Transmembrane helix</keyword>
<keyword evidence="1" id="KW-0472">Membrane</keyword>
<sequence>MKTVKVIIEYLKGILSGSMPLLVVYLYDGALRLSYLYTTINPAKMTVKLNLSPLDWYFFADYVITIPLVRHWYSHIYRDDKVEFETYKDKALKMHHSDIQANHKNRAWSANGVTSNPWEFMYSQTQSYKGVSDSAFNYFKNFVLNLVVIIFGPLFLMYIPIRKIVNTVRSGEHD</sequence>
<dbReference type="Proteomes" id="UP000321569">
    <property type="component" value="Unassembled WGS sequence"/>
</dbReference>
<proteinExistence type="predicted"/>
<feature type="transmembrane region" description="Helical" evidence="1">
    <location>
        <begin position="142"/>
        <end position="161"/>
    </location>
</feature>
<dbReference type="OrthoDB" id="2315423at2"/>
<name>A0A512PN38_9LACO</name>